<dbReference type="PROSITE" id="PS50977">
    <property type="entry name" value="HTH_TETR_2"/>
    <property type="match status" value="1"/>
</dbReference>
<organism evidence="6 7">
    <name type="scientific">Herbiconiux flava</name>
    <dbReference type="NCBI Taxonomy" id="881268"/>
    <lineage>
        <taxon>Bacteria</taxon>
        <taxon>Bacillati</taxon>
        <taxon>Actinomycetota</taxon>
        <taxon>Actinomycetes</taxon>
        <taxon>Micrococcales</taxon>
        <taxon>Microbacteriaceae</taxon>
        <taxon>Herbiconiux</taxon>
    </lineage>
</organism>
<dbReference type="Proteomes" id="UP000549913">
    <property type="component" value="Unassembled WGS sequence"/>
</dbReference>
<dbReference type="Gene3D" id="1.10.357.10">
    <property type="entry name" value="Tetracycline Repressor, domain 2"/>
    <property type="match status" value="1"/>
</dbReference>
<evidence type="ECO:0000256" key="2">
    <source>
        <dbReference type="ARBA" id="ARBA00023125"/>
    </source>
</evidence>
<keyword evidence="3" id="KW-0804">Transcription</keyword>
<dbReference type="PANTHER" id="PTHR47506">
    <property type="entry name" value="TRANSCRIPTIONAL REGULATORY PROTEIN"/>
    <property type="match status" value="1"/>
</dbReference>
<dbReference type="InterPro" id="IPR036271">
    <property type="entry name" value="Tet_transcr_reg_TetR-rel_C_sf"/>
</dbReference>
<sequence>MGRARAFDEAALLDAAIEVFWVHGYRAASLAEVSAASGVANGSLYQAFGSKRELFLAAYRRYCTRRAAVVESVFVVPRPGLEETVAAYFDAIVDDCLSHPDRRGCLMLNTVSELGTDPEIAAISTRTVDAMEAAVARALGTAAPRPLDPAELALSAAEIVALSQALIQLSRMGRDPEALRSLGHRAAVSAEQVLRAA</sequence>
<dbReference type="SUPFAM" id="SSF48498">
    <property type="entry name" value="Tetracyclin repressor-like, C-terminal domain"/>
    <property type="match status" value="1"/>
</dbReference>
<evidence type="ECO:0000259" key="5">
    <source>
        <dbReference type="PROSITE" id="PS50977"/>
    </source>
</evidence>
<dbReference type="InterPro" id="IPR009057">
    <property type="entry name" value="Homeodomain-like_sf"/>
</dbReference>
<dbReference type="InterPro" id="IPR023772">
    <property type="entry name" value="DNA-bd_HTH_TetR-type_CS"/>
</dbReference>
<evidence type="ECO:0000313" key="7">
    <source>
        <dbReference type="Proteomes" id="UP000549913"/>
    </source>
</evidence>
<dbReference type="RefSeq" id="WP_179548262.1">
    <property type="nucleotide sequence ID" value="NZ_BSEW01000002.1"/>
</dbReference>
<evidence type="ECO:0000256" key="4">
    <source>
        <dbReference type="PROSITE-ProRule" id="PRU00335"/>
    </source>
</evidence>
<keyword evidence="2 4" id="KW-0238">DNA-binding</keyword>
<dbReference type="EMBL" id="JACCBM010000001">
    <property type="protein sequence ID" value="NYD71267.1"/>
    <property type="molecule type" value="Genomic_DNA"/>
</dbReference>
<accession>A0A852SQZ2</accession>
<dbReference type="PROSITE" id="PS01081">
    <property type="entry name" value="HTH_TETR_1"/>
    <property type="match status" value="1"/>
</dbReference>
<name>A0A852SQZ2_9MICO</name>
<proteinExistence type="predicted"/>
<reference evidence="6 7" key="1">
    <citation type="submission" date="2020-07" db="EMBL/GenBank/DDBJ databases">
        <title>Sequencing the genomes of 1000 actinobacteria strains.</title>
        <authorList>
            <person name="Klenk H.-P."/>
        </authorList>
    </citation>
    <scope>NUCLEOTIDE SEQUENCE [LARGE SCALE GENOMIC DNA]</scope>
    <source>
        <strain evidence="6 7">DSM 26474</strain>
    </source>
</reference>
<keyword evidence="1" id="KW-0805">Transcription regulation</keyword>
<dbReference type="SUPFAM" id="SSF46689">
    <property type="entry name" value="Homeodomain-like"/>
    <property type="match status" value="1"/>
</dbReference>
<comment type="caution">
    <text evidence="6">The sequence shown here is derived from an EMBL/GenBank/DDBJ whole genome shotgun (WGS) entry which is preliminary data.</text>
</comment>
<dbReference type="Pfam" id="PF00440">
    <property type="entry name" value="TetR_N"/>
    <property type="match status" value="1"/>
</dbReference>
<feature type="DNA-binding region" description="H-T-H motif" evidence="4">
    <location>
        <begin position="29"/>
        <end position="48"/>
    </location>
</feature>
<dbReference type="PRINTS" id="PR00455">
    <property type="entry name" value="HTHTETR"/>
</dbReference>
<dbReference type="InterPro" id="IPR001647">
    <property type="entry name" value="HTH_TetR"/>
</dbReference>
<dbReference type="Gene3D" id="1.10.10.60">
    <property type="entry name" value="Homeodomain-like"/>
    <property type="match status" value="1"/>
</dbReference>
<protein>
    <submittedName>
        <fullName evidence="6">TetR/AcrR family transcriptional repressor of nem operon</fullName>
    </submittedName>
</protein>
<keyword evidence="7" id="KW-1185">Reference proteome</keyword>
<dbReference type="AlphaFoldDB" id="A0A852SQZ2"/>
<dbReference type="PANTHER" id="PTHR47506:SF1">
    <property type="entry name" value="HTH-TYPE TRANSCRIPTIONAL REGULATOR YJDC"/>
    <property type="match status" value="1"/>
</dbReference>
<evidence type="ECO:0000313" key="6">
    <source>
        <dbReference type="EMBL" id="NYD71267.1"/>
    </source>
</evidence>
<feature type="domain" description="HTH tetR-type" evidence="5">
    <location>
        <begin position="6"/>
        <end position="66"/>
    </location>
</feature>
<gene>
    <name evidence="6" type="ORF">BJ984_002425</name>
</gene>
<dbReference type="GO" id="GO:0003677">
    <property type="term" value="F:DNA binding"/>
    <property type="evidence" value="ECO:0007669"/>
    <property type="project" value="UniProtKB-UniRule"/>
</dbReference>
<evidence type="ECO:0000256" key="3">
    <source>
        <dbReference type="ARBA" id="ARBA00023163"/>
    </source>
</evidence>
<evidence type="ECO:0000256" key="1">
    <source>
        <dbReference type="ARBA" id="ARBA00023015"/>
    </source>
</evidence>